<accession>W2SPL5</accession>
<gene>
    <name evidence="3" type="ORF">NECAME_14628</name>
</gene>
<dbReference type="GeneID" id="25354655"/>
<feature type="signal peptide" evidence="2">
    <location>
        <begin position="1"/>
        <end position="20"/>
    </location>
</feature>
<evidence type="ECO:0000313" key="4">
    <source>
        <dbReference type="Proteomes" id="UP000053676"/>
    </source>
</evidence>
<dbReference type="EMBL" id="KI668917">
    <property type="protein sequence ID" value="ETN70642.1"/>
    <property type="molecule type" value="Genomic_DNA"/>
</dbReference>
<keyword evidence="2" id="KW-0732">Signal</keyword>
<protein>
    <submittedName>
        <fullName evidence="3">Uncharacterized protein</fullName>
    </submittedName>
</protein>
<dbReference type="CTD" id="25354655"/>
<dbReference type="AlphaFoldDB" id="W2SPL5"/>
<evidence type="ECO:0000256" key="1">
    <source>
        <dbReference type="SAM" id="MobiDB-lite"/>
    </source>
</evidence>
<dbReference type="KEGG" id="nai:NECAME_14628"/>
<keyword evidence="4" id="KW-1185">Reference proteome</keyword>
<feature type="chain" id="PRO_5004824555" evidence="2">
    <location>
        <begin position="21"/>
        <end position="300"/>
    </location>
</feature>
<reference evidence="4" key="1">
    <citation type="journal article" date="2014" name="Nat. Genet.">
        <title>Genome of the human hookworm Necator americanus.</title>
        <authorList>
            <person name="Tang Y.T."/>
            <person name="Gao X."/>
            <person name="Rosa B.A."/>
            <person name="Abubucker S."/>
            <person name="Hallsworth-Pepin K."/>
            <person name="Martin J."/>
            <person name="Tyagi R."/>
            <person name="Heizer E."/>
            <person name="Zhang X."/>
            <person name="Bhonagiri-Palsikar V."/>
            <person name="Minx P."/>
            <person name="Warren W.C."/>
            <person name="Wang Q."/>
            <person name="Zhan B."/>
            <person name="Hotez P.J."/>
            <person name="Sternberg P.W."/>
            <person name="Dougall A."/>
            <person name="Gaze S.T."/>
            <person name="Mulvenna J."/>
            <person name="Sotillo J."/>
            <person name="Ranganathan S."/>
            <person name="Rabelo E.M."/>
            <person name="Wilson R.K."/>
            <person name="Felgner P.L."/>
            <person name="Bethony J."/>
            <person name="Hawdon J.M."/>
            <person name="Gasser R.B."/>
            <person name="Loukas A."/>
            <person name="Mitreva M."/>
        </authorList>
    </citation>
    <scope>NUCLEOTIDE SEQUENCE [LARGE SCALE GENOMIC DNA]</scope>
</reference>
<evidence type="ECO:0000313" key="3">
    <source>
        <dbReference type="EMBL" id="ETN70642.1"/>
    </source>
</evidence>
<name>W2SPL5_NECAM</name>
<proteinExistence type="predicted"/>
<feature type="region of interest" description="Disordered" evidence="1">
    <location>
        <begin position="276"/>
        <end position="300"/>
    </location>
</feature>
<evidence type="ECO:0000256" key="2">
    <source>
        <dbReference type="SAM" id="SignalP"/>
    </source>
</evidence>
<dbReference type="Proteomes" id="UP000053676">
    <property type="component" value="Unassembled WGS sequence"/>
</dbReference>
<organism evidence="3 4">
    <name type="scientific">Necator americanus</name>
    <name type="common">Human hookworm</name>
    <dbReference type="NCBI Taxonomy" id="51031"/>
    <lineage>
        <taxon>Eukaryota</taxon>
        <taxon>Metazoa</taxon>
        <taxon>Ecdysozoa</taxon>
        <taxon>Nematoda</taxon>
        <taxon>Chromadorea</taxon>
        <taxon>Rhabditida</taxon>
        <taxon>Rhabditina</taxon>
        <taxon>Rhabditomorpha</taxon>
        <taxon>Strongyloidea</taxon>
        <taxon>Ancylostomatidae</taxon>
        <taxon>Bunostominae</taxon>
        <taxon>Necator</taxon>
    </lineage>
</organism>
<feature type="compositionally biased region" description="Basic residues" evidence="1">
    <location>
        <begin position="277"/>
        <end position="300"/>
    </location>
</feature>
<sequence length="300" mass="32404">MTYLLHSLWILLILSRSSLSSHPATVDEEVPEVSIAGEPIPPESVDSAPTTPEATLMPPTQLVAPVAQVTTEKLVVHQPDPASAELVAPTSLEEQESVLKPAPIVASASVPVPAVDVAPVPARIAARTPIAPPATDVSPPAYLEPVSILGTKLPVPPAPAAELVAEPVMAPVAMVAPQPTHHVMLSEAMHFYEHHPPTEIRHIARTFKRENGYTSTTAIVSDDDHHISDIHFHPEDLLNDAESHETQSNSFFDKLHFHPIESIFDHDVDFSASLRRSSVRGRKAASKTGKKTHKTVSKRN</sequence>